<evidence type="ECO:0000259" key="1">
    <source>
        <dbReference type="Pfam" id="PF01370"/>
    </source>
</evidence>
<dbReference type="SUPFAM" id="SSF51735">
    <property type="entry name" value="NAD(P)-binding Rossmann-fold domains"/>
    <property type="match status" value="1"/>
</dbReference>
<evidence type="ECO:0000259" key="2">
    <source>
        <dbReference type="Pfam" id="PF14667"/>
    </source>
</evidence>
<feature type="domain" description="NAD-dependent epimerase/dehydratase" evidence="1">
    <location>
        <begin position="3"/>
        <end position="192"/>
    </location>
</feature>
<dbReference type="InterPro" id="IPR001509">
    <property type="entry name" value="Epimerase_deHydtase"/>
</dbReference>
<feature type="domain" description="Capsular polysaccharide assembling protein CapF C-terminal" evidence="2">
    <location>
        <begin position="261"/>
        <end position="370"/>
    </location>
</feature>
<evidence type="ECO:0000313" key="4">
    <source>
        <dbReference type="Proteomes" id="UP001300015"/>
    </source>
</evidence>
<dbReference type="PANTHER" id="PTHR43245:SF55">
    <property type="entry name" value="NAD(P)-BINDING DOMAIN-CONTAINING PROTEIN"/>
    <property type="match status" value="1"/>
</dbReference>
<gene>
    <name evidence="3" type="ORF">NQH49_12490</name>
</gene>
<dbReference type="Proteomes" id="UP001300015">
    <property type="component" value="Unassembled WGS sequence"/>
</dbReference>
<accession>A0ABT1VLP3</accession>
<proteinExistence type="predicted"/>
<dbReference type="PANTHER" id="PTHR43245">
    <property type="entry name" value="BIFUNCTIONAL POLYMYXIN RESISTANCE PROTEIN ARNA"/>
    <property type="match status" value="1"/>
</dbReference>
<dbReference type="Gene3D" id="3.40.50.720">
    <property type="entry name" value="NAD(P)-binding Rossmann-like Domain"/>
    <property type="match status" value="1"/>
</dbReference>
<dbReference type="InterPro" id="IPR029303">
    <property type="entry name" value="CapF_C"/>
</dbReference>
<dbReference type="InterPro" id="IPR036291">
    <property type="entry name" value="NAD(P)-bd_dom_sf"/>
</dbReference>
<dbReference type="NCBIfam" id="NF047837">
    <property type="entry name" value="UDPAcbARedWbcJ"/>
    <property type="match status" value="1"/>
</dbReference>
<protein>
    <submittedName>
        <fullName evidence="3">NAD-dependent epimerase/dehydratase family protein</fullName>
    </submittedName>
</protein>
<dbReference type="Pfam" id="PF14667">
    <property type="entry name" value="Polysacc_synt_C"/>
    <property type="match status" value="1"/>
</dbReference>
<name>A0ABT1VLP3_9GAMM</name>
<dbReference type="InterPro" id="IPR014710">
    <property type="entry name" value="RmlC-like_jellyroll"/>
</dbReference>
<reference evidence="3 4" key="1">
    <citation type="submission" date="2022-07" db="EMBL/GenBank/DDBJ databases">
        <title>Pantoea trifolii sp. nov. isolated from root nodules of Trifolium rubens.</title>
        <authorList>
            <person name="Kalita M."/>
            <person name="Wdowiak-Wrobel S."/>
            <person name="Marek-Kozaczuk M."/>
            <person name="Palusinska-Szysz M."/>
            <person name="Sokolowski W."/>
            <person name="Coutinho T."/>
            <person name="Hlahane L."/>
        </authorList>
    </citation>
    <scope>NUCLEOTIDE SEQUENCE [LARGE SCALE GENOMIC DNA]</scope>
    <source>
        <strain evidence="3 4">MMK2</strain>
    </source>
</reference>
<dbReference type="InterPro" id="IPR011051">
    <property type="entry name" value="RmlC_Cupin_sf"/>
</dbReference>
<dbReference type="Gene3D" id="2.60.120.10">
    <property type="entry name" value="Jelly Rolls"/>
    <property type="match status" value="1"/>
</dbReference>
<evidence type="ECO:0000313" key="3">
    <source>
        <dbReference type="EMBL" id="MCQ8228294.1"/>
    </source>
</evidence>
<keyword evidence="4" id="KW-1185">Reference proteome</keyword>
<sequence length="375" mass="42233">MNVLITGSDGFIGKNLSLRLSEIKGITAFNFSRQQNEQELSALLQDVDFVFHLAGINRPLNPEEFTTGNINLTQSVCSCIADIFEKTGRMIPVLLTSSIHAVLETPYGNSKREAENVLLRLNNKYGIPIYICRLPGVFGKWAKPNYNSVVATFCHNIANDKPIEIADKHHPLKLVHIDDVLTTFISILDRKNVNPLRDVLLEIQPEYHTTVGELADTIKSFADSRENLVTERVGNGFLRALYSTYVSYLPVDKFTYSIKEHKDPRGRFVEIIKTIDSGQVSYFTAHPGVTRGGHYHHCKTEKFLVIQGTAKFRFRHLLTNERYELVTSKAQACIVETIPGWSHDVTNIGDEELIAIVWANENFDAQNPDTTASLL</sequence>
<comment type="caution">
    <text evidence="3">The sequence shown here is derived from an EMBL/GenBank/DDBJ whole genome shotgun (WGS) entry which is preliminary data.</text>
</comment>
<dbReference type="EMBL" id="JANIET010000001">
    <property type="protein sequence ID" value="MCQ8228294.1"/>
    <property type="molecule type" value="Genomic_DNA"/>
</dbReference>
<dbReference type="CDD" id="cd07007">
    <property type="entry name" value="cupin_CapF-like_C"/>
    <property type="match status" value="1"/>
</dbReference>
<dbReference type="SUPFAM" id="SSF51182">
    <property type="entry name" value="RmlC-like cupins"/>
    <property type="match status" value="1"/>
</dbReference>
<dbReference type="InterPro" id="IPR050177">
    <property type="entry name" value="Lipid_A_modif_metabolic_enz"/>
</dbReference>
<organism evidence="3 4">
    <name type="scientific">Pantoea trifolii</name>
    <dbReference type="NCBI Taxonomy" id="2968030"/>
    <lineage>
        <taxon>Bacteria</taxon>
        <taxon>Pseudomonadati</taxon>
        <taxon>Pseudomonadota</taxon>
        <taxon>Gammaproteobacteria</taxon>
        <taxon>Enterobacterales</taxon>
        <taxon>Erwiniaceae</taxon>
        <taxon>Pantoea</taxon>
    </lineage>
</organism>
<dbReference type="Pfam" id="PF01370">
    <property type="entry name" value="Epimerase"/>
    <property type="match status" value="1"/>
</dbReference>
<dbReference type="RefSeq" id="WP_256696842.1">
    <property type="nucleotide sequence ID" value="NZ_JANIES010000001.1"/>
</dbReference>